<accession>A0A179DIA4</accession>
<proteinExistence type="predicted"/>
<keyword evidence="1" id="KW-0808">Transferase</keyword>
<dbReference type="GO" id="GO:0016301">
    <property type="term" value="F:kinase activity"/>
    <property type="evidence" value="ECO:0007669"/>
    <property type="project" value="UniProtKB-KW"/>
</dbReference>
<sequence>MLLVADGGSSKTDWILLHEDQSIEKFHTGGLNPFFTSEKEIVKSLHHFAPFKIIADKISELHFFGAGCNSPDRREVISNALTVLFKNAFISVESDTLGSAIASCKNKPGFSCVLGTESNISFYDGENVFPSNLGLGYILGEEGSGTYFGKILITDFLYENAPQEILVSFEETYKLNKEVVIKNLYQKPFPNYFIASFTNFMSNHLDHPYIQNLLKKGFDDFIITHIKSYPNYKDYYAHFVGSIAYHFKDALKQRCQIHQVNVGNILEKPIDELFAWIKNREEL</sequence>
<keyword evidence="2" id="KW-1185">Reference proteome</keyword>
<dbReference type="OrthoDB" id="871343at2"/>
<reference evidence="1 2" key="1">
    <citation type="submission" date="2016-04" db="EMBL/GenBank/DDBJ databases">
        <authorList>
            <person name="Evans L.H."/>
            <person name="Alamgir A."/>
            <person name="Owens N."/>
            <person name="Weber N.D."/>
            <person name="Virtaneva K."/>
            <person name="Barbian K."/>
            <person name="Babar A."/>
            <person name="Rosenke K."/>
        </authorList>
    </citation>
    <scope>NUCLEOTIDE SEQUENCE [LARGE SCALE GENOMIC DNA]</scope>
    <source>
        <strain evidence="1 2">CCM 8644</strain>
    </source>
</reference>
<dbReference type="RefSeq" id="WP_068821910.1">
    <property type="nucleotide sequence ID" value="NZ_LWHJ01000022.1"/>
</dbReference>
<dbReference type="CDD" id="cd24079">
    <property type="entry name" value="ASKHA_NBD_PG1100-like"/>
    <property type="match status" value="1"/>
</dbReference>
<comment type="caution">
    <text evidence="1">The sequence shown here is derived from an EMBL/GenBank/DDBJ whole genome shotgun (WGS) entry which is preliminary data.</text>
</comment>
<dbReference type="Proteomes" id="UP000078459">
    <property type="component" value="Unassembled WGS sequence"/>
</dbReference>
<dbReference type="Gene3D" id="3.30.420.40">
    <property type="match status" value="2"/>
</dbReference>
<dbReference type="AlphaFoldDB" id="A0A179DIA4"/>
<evidence type="ECO:0000313" key="2">
    <source>
        <dbReference type="Proteomes" id="UP000078459"/>
    </source>
</evidence>
<dbReference type="Gene3D" id="1.10.720.160">
    <property type="match status" value="1"/>
</dbReference>
<organism evidence="1 2">
    <name type="scientific">Pedobacter psychrophilus</name>
    <dbReference type="NCBI Taxonomy" id="1826909"/>
    <lineage>
        <taxon>Bacteria</taxon>
        <taxon>Pseudomonadati</taxon>
        <taxon>Bacteroidota</taxon>
        <taxon>Sphingobacteriia</taxon>
        <taxon>Sphingobacteriales</taxon>
        <taxon>Sphingobacteriaceae</taxon>
        <taxon>Pedobacter</taxon>
    </lineage>
</organism>
<dbReference type="STRING" id="1826909.A5893_06980"/>
<dbReference type="SUPFAM" id="SSF53067">
    <property type="entry name" value="Actin-like ATPase domain"/>
    <property type="match status" value="2"/>
</dbReference>
<dbReference type="EMBL" id="LWHJ01000022">
    <property type="protein sequence ID" value="OAQ40678.1"/>
    <property type="molecule type" value="Genomic_DNA"/>
</dbReference>
<protein>
    <submittedName>
        <fullName evidence="1">N-acetylglucosamine kinase</fullName>
    </submittedName>
</protein>
<name>A0A179DIA4_9SPHI</name>
<reference evidence="1 2" key="2">
    <citation type="submission" date="2016-06" db="EMBL/GenBank/DDBJ databases">
        <title>Pedobacter psychrophilus sp. nov., isolated from Antarctic fragmentary rock.</title>
        <authorList>
            <person name="Svec P."/>
        </authorList>
    </citation>
    <scope>NUCLEOTIDE SEQUENCE [LARGE SCALE GENOMIC DNA]</scope>
    <source>
        <strain evidence="1 2">CCM 8644</strain>
    </source>
</reference>
<keyword evidence="1" id="KW-0418">Kinase</keyword>
<evidence type="ECO:0000313" key="1">
    <source>
        <dbReference type="EMBL" id="OAQ40678.1"/>
    </source>
</evidence>
<dbReference type="InterPro" id="IPR043129">
    <property type="entry name" value="ATPase_NBD"/>
</dbReference>
<gene>
    <name evidence="1" type="ORF">A5893_06980</name>
</gene>